<dbReference type="AlphaFoldDB" id="A0A914QJJ3"/>
<dbReference type="WBParaSite" id="PDA_v2.g3761.t1">
    <property type="protein sequence ID" value="PDA_v2.g3761.t1"/>
    <property type="gene ID" value="PDA_v2.g3761"/>
</dbReference>
<reference evidence="2" key="1">
    <citation type="submission" date="2022-11" db="UniProtKB">
        <authorList>
            <consortium name="WormBaseParasite"/>
        </authorList>
    </citation>
    <scope>IDENTIFICATION</scope>
</reference>
<organism evidence="1 2">
    <name type="scientific">Panagrolaimus davidi</name>
    <dbReference type="NCBI Taxonomy" id="227884"/>
    <lineage>
        <taxon>Eukaryota</taxon>
        <taxon>Metazoa</taxon>
        <taxon>Ecdysozoa</taxon>
        <taxon>Nematoda</taxon>
        <taxon>Chromadorea</taxon>
        <taxon>Rhabditida</taxon>
        <taxon>Tylenchina</taxon>
        <taxon>Panagrolaimomorpha</taxon>
        <taxon>Panagrolaimoidea</taxon>
        <taxon>Panagrolaimidae</taxon>
        <taxon>Panagrolaimus</taxon>
    </lineage>
</organism>
<sequence length="161" mass="18918">MFSSITKVVSIGTIASEVTFSDIIEKVPNIEVFKTENKSLKVNGETWLKDLMKFKKGKNFQELCIHLDTIEFDIELLKEFILTKCINDVSIEINYQSSIPKTVINSFVDKIGKIFFEEQRPSFRREPHIKIYNGRYNRYFILDNEKPAPTRATRKRKLDFE</sequence>
<keyword evidence="1" id="KW-1185">Reference proteome</keyword>
<accession>A0A914QJJ3</accession>
<dbReference type="Proteomes" id="UP000887578">
    <property type="component" value="Unplaced"/>
</dbReference>
<protein>
    <submittedName>
        <fullName evidence="2">Uncharacterized protein</fullName>
    </submittedName>
</protein>
<evidence type="ECO:0000313" key="2">
    <source>
        <dbReference type="WBParaSite" id="PDA_v2.g3761.t1"/>
    </source>
</evidence>
<evidence type="ECO:0000313" key="1">
    <source>
        <dbReference type="Proteomes" id="UP000887578"/>
    </source>
</evidence>
<proteinExistence type="predicted"/>
<name>A0A914QJJ3_9BILA</name>